<accession>A0ABS6FDS3</accession>
<dbReference type="SMART" id="SM00316">
    <property type="entry name" value="S1"/>
    <property type="match status" value="2"/>
</dbReference>
<feature type="domain" description="S1 motif" evidence="2">
    <location>
        <begin position="300"/>
        <end position="369"/>
    </location>
</feature>
<dbReference type="Pfam" id="PF00575">
    <property type="entry name" value="S1"/>
    <property type="match status" value="1"/>
</dbReference>
<dbReference type="PROSITE" id="PS50126">
    <property type="entry name" value="S1"/>
    <property type="match status" value="1"/>
</dbReference>
<name>A0ABS6FDS3_9FIRM</name>
<dbReference type="InterPro" id="IPR003029">
    <property type="entry name" value="S1_domain"/>
</dbReference>
<protein>
    <submittedName>
        <fullName evidence="3">S1 RNA-binding domain-containing protein</fullName>
    </submittedName>
</protein>
<dbReference type="EMBL" id="JAHLQN010000001">
    <property type="protein sequence ID" value="MBU5628213.1"/>
    <property type="molecule type" value="Genomic_DNA"/>
</dbReference>
<evidence type="ECO:0000313" key="3">
    <source>
        <dbReference type="EMBL" id="MBU5628213.1"/>
    </source>
</evidence>
<feature type="region of interest" description="Disordered" evidence="1">
    <location>
        <begin position="1"/>
        <end position="110"/>
    </location>
</feature>
<proteinExistence type="predicted"/>
<keyword evidence="4" id="KW-1185">Reference proteome</keyword>
<dbReference type="Proteomes" id="UP000787672">
    <property type="component" value="Unassembled WGS sequence"/>
</dbReference>
<evidence type="ECO:0000259" key="2">
    <source>
        <dbReference type="PROSITE" id="PS50126"/>
    </source>
</evidence>
<dbReference type="RefSeq" id="WP_216633487.1">
    <property type="nucleotide sequence ID" value="NZ_JAHLQN010000001.1"/>
</dbReference>
<feature type="region of interest" description="Disordered" evidence="1">
    <location>
        <begin position="128"/>
        <end position="156"/>
    </location>
</feature>
<reference evidence="3 4" key="1">
    <citation type="submission" date="2021-06" db="EMBL/GenBank/DDBJ databases">
        <authorList>
            <person name="Sun Q."/>
            <person name="Li D."/>
        </authorList>
    </citation>
    <scope>NUCLEOTIDE SEQUENCE [LARGE SCALE GENOMIC DNA]</scope>
    <source>
        <strain evidence="3 4">MSJ-2</strain>
    </source>
</reference>
<dbReference type="CDD" id="cd00164">
    <property type="entry name" value="S1_like"/>
    <property type="match status" value="1"/>
</dbReference>
<evidence type="ECO:0000313" key="4">
    <source>
        <dbReference type="Proteomes" id="UP000787672"/>
    </source>
</evidence>
<organism evidence="3 4">
    <name type="scientific">Dysosmobacter acutus</name>
    <dbReference type="NCBI Taxonomy" id="2841504"/>
    <lineage>
        <taxon>Bacteria</taxon>
        <taxon>Bacillati</taxon>
        <taxon>Bacillota</taxon>
        <taxon>Clostridia</taxon>
        <taxon>Eubacteriales</taxon>
        <taxon>Oscillospiraceae</taxon>
        <taxon>Dysosmobacter</taxon>
    </lineage>
</organism>
<evidence type="ECO:0000256" key="1">
    <source>
        <dbReference type="SAM" id="MobiDB-lite"/>
    </source>
</evidence>
<gene>
    <name evidence="3" type="ORF">KQI82_14980</name>
</gene>
<comment type="caution">
    <text evidence="3">The sequence shown here is derived from an EMBL/GenBank/DDBJ whole genome shotgun (WGS) entry which is preliminary data.</text>
</comment>
<sequence>MPKKKTIPPPDDFSSEFMETESAKELSEQQVEAAGSDNTETPLAGPPEVDLGSGDVSGTADVEENEPDAENTADVADTVPVSDEKAEDPEYDSILQELNSSTPAPLDSSGENALDALLLEGNAENAPLTEDETESADGEAAPQSTAPPAPAGRRDSYILTVDAKDRIETEEERREVIWHEIKTSHIAGRILTGTLDGVEQPPSGRTIVVVDYKGYRIAIPLKEMMLYSGPVPYGAKYKPFMERMNSILATMLTAEIDFIVRGLDNTARSVVASRKAAMLRKRQTFYLDTNEDGVPMIYEGRVVQARVIGVAEKVLRVEVFGVECTIFARDLSAAWFGDAREYYSVGDRVLVRVLTIDRDDINHISITADIRSVSSAANQSNLDKCVLQGKYAGRVTDVRHGVVFIRLNNGVNAVAHTCYDRRMPGKKDDVSFAVTRLDEERGIAVGIITRIIKQNL</sequence>
<feature type="compositionally biased region" description="Acidic residues" evidence="1">
    <location>
        <begin position="61"/>
        <end position="71"/>
    </location>
</feature>